<accession>A0AAU9KC41</accession>
<dbReference type="InterPro" id="IPR000195">
    <property type="entry name" value="Rab-GAP-TBC_dom"/>
</dbReference>
<comment type="caution">
    <text evidence="2">The sequence shown here is derived from an EMBL/GenBank/DDBJ whole genome shotgun (WGS) entry which is preliminary data.</text>
</comment>
<name>A0AAU9KC41_9CILI</name>
<sequence>MIKPKNPTRNSLNSRHKGFTRQEWNLIIRRNDFDNVSKLRLRNSLISGIPEELRGDIWAFLTRASQLLQQFSNGVYSRLIENIDPSVSNIIQKDLHRTFPEHLLFREKGGIGQQKLCNILYAYANYDPDIGYCQGMGFIVGCLIIHINQEELAFWAFVQIMFEYNWRLMFKQGTPKLINMINNTTKTIKSRFPDLSKHIDENDLTLVSCFAQYMITIFLYDTPFDISVRIFDLFLLEGEKLMHRLLSKMLELKREKILELQGVELYQFLRGRMVKECFEEYHLSTLFSAFRNDQEFELSELD</sequence>
<dbReference type="PANTHER" id="PTHR47219">
    <property type="entry name" value="RAB GTPASE-ACTIVATING PROTEIN 1-LIKE"/>
    <property type="match status" value="1"/>
</dbReference>
<dbReference type="FunFam" id="1.10.8.270:FF:000016">
    <property type="entry name" value="TBC1 domain family member 2A"/>
    <property type="match status" value="1"/>
</dbReference>
<dbReference type="AlphaFoldDB" id="A0AAU9KC41"/>
<dbReference type="PROSITE" id="PS50086">
    <property type="entry name" value="TBC_RABGAP"/>
    <property type="match status" value="1"/>
</dbReference>
<protein>
    <recommendedName>
        <fullName evidence="1">Rab-GAP TBC domain-containing protein</fullName>
    </recommendedName>
</protein>
<reference evidence="2" key="1">
    <citation type="submission" date="2021-09" db="EMBL/GenBank/DDBJ databases">
        <authorList>
            <consortium name="AG Swart"/>
            <person name="Singh M."/>
            <person name="Singh A."/>
            <person name="Seah K."/>
            <person name="Emmerich C."/>
        </authorList>
    </citation>
    <scope>NUCLEOTIDE SEQUENCE</scope>
    <source>
        <strain evidence="2">ATCC30299</strain>
    </source>
</reference>
<dbReference type="InterPro" id="IPR035969">
    <property type="entry name" value="Rab-GAP_TBC_sf"/>
</dbReference>
<evidence type="ECO:0000313" key="2">
    <source>
        <dbReference type="EMBL" id="CAG9333150.1"/>
    </source>
</evidence>
<dbReference type="InterPro" id="IPR050302">
    <property type="entry name" value="Rab_GAP_TBC_domain"/>
</dbReference>
<gene>
    <name evidence="2" type="ORF">BSTOLATCC_MIC57969</name>
</gene>
<organism evidence="2 3">
    <name type="scientific">Blepharisma stoltei</name>
    <dbReference type="NCBI Taxonomy" id="1481888"/>
    <lineage>
        <taxon>Eukaryota</taxon>
        <taxon>Sar</taxon>
        <taxon>Alveolata</taxon>
        <taxon>Ciliophora</taxon>
        <taxon>Postciliodesmatophora</taxon>
        <taxon>Heterotrichea</taxon>
        <taxon>Heterotrichida</taxon>
        <taxon>Blepharismidae</taxon>
        <taxon>Blepharisma</taxon>
    </lineage>
</organism>
<dbReference type="Gene3D" id="1.10.8.270">
    <property type="entry name" value="putative rabgap domain of human tbc1 domain family member 14 like domains"/>
    <property type="match status" value="1"/>
</dbReference>
<evidence type="ECO:0000259" key="1">
    <source>
        <dbReference type="PROSITE" id="PS50086"/>
    </source>
</evidence>
<feature type="domain" description="Rab-GAP TBC" evidence="1">
    <location>
        <begin position="48"/>
        <end position="238"/>
    </location>
</feature>
<proteinExistence type="predicted"/>
<dbReference type="Gene3D" id="1.10.472.80">
    <property type="entry name" value="Ypt/Rab-GAP domain of gyp1p, domain 3"/>
    <property type="match status" value="1"/>
</dbReference>
<dbReference type="SUPFAM" id="SSF47923">
    <property type="entry name" value="Ypt/Rab-GAP domain of gyp1p"/>
    <property type="match status" value="2"/>
</dbReference>
<evidence type="ECO:0000313" key="3">
    <source>
        <dbReference type="Proteomes" id="UP001162131"/>
    </source>
</evidence>
<dbReference type="GO" id="GO:0005096">
    <property type="term" value="F:GTPase activator activity"/>
    <property type="evidence" value="ECO:0007669"/>
    <property type="project" value="TreeGrafter"/>
</dbReference>
<dbReference type="Proteomes" id="UP001162131">
    <property type="component" value="Unassembled WGS sequence"/>
</dbReference>
<dbReference type="PANTHER" id="PTHR47219:SF9">
    <property type="entry name" value="GTPASE ACTIVATING PROTEIN AND CENTROSOME-ASSOCIATED, ISOFORM B"/>
    <property type="match status" value="1"/>
</dbReference>
<dbReference type="Pfam" id="PF00566">
    <property type="entry name" value="RabGAP-TBC"/>
    <property type="match status" value="1"/>
</dbReference>
<keyword evidence="3" id="KW-1185">Reference proteome</keyword>
<dbReference type="SMART" id="SM00164">
    <property type="entry name" value="TBC"/>
    <property type="match status" value="1"/>
</dbReference>
<dbReference type="GO" id="GO:0031267">
    <property type="term" value="F:small GTPase binding"/>
    <property type="evidence" value="ECO:0007669"/>
    <property type="project" value="TreeGrafter"/>
</dbReference>
<dbReference type="EMBL" id="CAJZBQ010000056">
    <property type="protein sequence ID" value="CAG9333150.1"/>
    <property type="molecule type" value="Genomic_DNA"/>
</dbReference>